<organism evidence="1 2">
    <name type="scientific">Smallanthus sonchifolius</name>
    <dbReference type="NCBI Taxonomy" id="185202"/>
    <lineage>
        <taxon>Eukaryota</taxon>
        <taxon>Viridiplantae</taxon>
        <taxon>Streptophyta</taxon>
        <taxon>Embryophyta</taxon>
        <taxon>Tracheophyta</taxon>
        <taxon>Spermatophyta</taxon>
        <taxon>Magnoliopsida</taxon>
        <taxon>eudicotyledons</taxon>
        <taxon>Gunneridae</taxon>
        <taxon>Pentapetalae</taxon>
        <taxon>asterids</taxon>
        <taxon>campanulids</taxon>
        <taxon>Asterales</taxon>
        <taxon>Asteraceae</taxon>
        <taxon>Asteroideae</taxon>
        <taxon>Heliantheae alliance</taxon>
        <taxon>Millerieae</taxon>
        <taxon>Smallanthus</taxon>
    </lineage>
</organism>
<name>A0ACB9FRM2_9ASTR</name>
<protein>
    <submittedName>
        <fullName evidence="1">Uncharacterized protein</fullName>
    </submittedName>
</protein>
<reference evidence="2" key="1">
    <citation type="journal article" date="2022" name="Mol. Ecol. Resour.">
        <title>The genomes of chicory, endive, great burdock and yacon provide insights into Asteraceae palaeo-polyploidization history and plant inulin production.</title>
        <authorList>
            <person name="Fan W."/>
            <person name="Wang S."/>
            <person name="Wang H."/>
            <person name="Wang A."/>
            <person name="Jiang F."/>
            <person name="Liu H."/>
            <person name="Zhao H."/>
            <person name="Xu D."/>
            <person name="Zhang Y."/>
        </authorList>
    </citation>
    <scope>NUCLEOTIDE SEQUENCE [LARGE SCALE GENOMIC DNA]</scope>
    <source>
        <strain evidence="2">cv. Yunnan</strain>
    </source>
</reference>
<evidence type="ECO:0000313" key="2">
    <source>
        <dbReference type="Proteomes" id="UP001056120"/>
    </source>
</evidence>
<reference evidence="1 2" key="2">
    <citation type="journal article" date="2022" name="Mol. Ecol. Resour.">
        <title>The genomes of chicory, endive, great burdock and yacon provide insights into Asteraceae paleo-polyploidization history and plant inulin production.</title>
        <authorList>
            <person name="Fan W."/>
            <person name="Wang S."/>
            <person name="Wang H."/>
            <person name="Wang A."/>
            <person name="Jiang F."/>
            <person name="Liu H."/>
            <person name="Zhao H."/>
            <person name="Xu D."/>
            <person name="Zhang Y."/>
        </authorList>
    </citation>
    <scope>NUCLEOTIDE SEQUENCE [LARGE SCALE GENOMIC DNA]</scope>
    <source>
        <strain evidence="2">cv. Yunnan</strain>
        <tissue evidence="1">Leaves</tissue>
    </source>
</reference>
<sequence length="66" mass="7916">MIKAFAILVRHDCDHDRERHHRHRSRSASPDRSRESSRSRSKRLKDMVLNMIQQHVHNSSSVPRYL</sequence>
<keyword evidence="2" id="KW-1185">Reference proteome</keyword>
<dbReference type="EMBL" id="CM042033">
    <property type="protein sequence ID" value="KAI3773894.1"/>
    <property type="molecule type" value="Genomic_DNA"/>
</dbReference>
<comment type="caution">
    <text evidence="1">The sequence shown here is derived from an EMBL/GenBank/DDBJ whole genome shotgun (WGS) entry which is preliminary data.</text>
</comment>
<evidence type="ECO:0000313" key="1">
    <source>
        <dbReference type="EMBL" id="KAI3773894.1"/>
    </source>
</evidence>
<dbReference type="Proteomes" id="UP001056120">
    <property type="component" value="Linkage Group LG16"/>
</dbReference>
<proteinExistence type="predicted"/>
<accession>A0ACB9FRM2</accession>
<gene>
    <name evidence="1" type="ORF">L1987_48433</name>
</gene>